<keyword evidence="1" id="KW-0732">Signal</keyword>
<evidence type="ECO:0000256" key="1">
    <source>
        <dbReference type="SAM" id="SignalP"/>
    </source>
</evidence>
<feature type="chain" id="PRO_5043867169" evidence="1">
    <location>
        <begin position="17"/>
        <end position="126"/>
    </location>
</feature>
<accession>A0AAW1KM82</accession>
<evidence type="ECO:0000313" key="3">
    <source>
        <dbReference type="Proteomes" id="UP001458880"/>
    </source>
</evidence>
<dbReference type="Proteomes" id="UP001458880">
    <property type="component" value="Unassembled WGS sequence"/>
</dbReference>
<dbReference type="EMBL" id="JASPKY010000214">
    <property type="protein sequence ID" value="KAK9720041.1"/>
    <property type="molecule type" value="Genomic_DNA"/>
</dbReference>
<sequence length="126" mass="14399">MKQLVCLIFAFALATGSNLPSPLVDTIGMPKLFISDVELLETNMQTEITDLTANLREAWATNSNLRIRTVTFLQLAEKKLLAEDPYRQYRWGVSVNDEVLIHNGPYYARFKVRDLLIYKVVTLFSS</sequence>
<evidence type="ECO:0000313" key="2">
    <source>
        <dbReference type="EMBL" id="KAK9720041.1"/>
    </source>
</evidence>
<dbReference type="AlphaFoldDB" id="A0AAW1KM82"/>
<gene>
    <name evidence="2" type="ORF">QE152_g22335</name>
</gene>
<keyword evidence="3" id="KW-1185">Reference proteome</keyword>
<feature type="signal peptide" evidence="1">
    <location>
        <begin position="1"/>
        <end position="16"/>
    </location>
</feature>
<comment type="caution">
    <text evidence="2">The sequence shown here is derived from an EMBL/GenBank/DDBJ whole genome shotgun (WGS) entry which is preliminary data.</text>
</comment>
<proteinExistence type="predicted"/>
<reference evidence="2 3" key="1">
    <citation type="journal article" date="2024" name="BMC Genomics">
        <title>De novo assembly and annotation of Popillia japonica's genome with initial clues to its potential as an invasive pest.</title>
        <authorList>
            <person name="Cucini C."/>
            <person name="Boschi S."/>
            <person name="Funari R."/>
            <person name="Cardaioli E."/>
            <person name="Iannotti N."/>
            <person name="Marturano G."/>
            <person name="Paoli F."/>
            <person name="Bruttini M."/>
            <person name="Carapelli A."/>
            <person name="Frati F."/>
            <person name="Nardi F."/>
        </authorList>
    </citation>
    <scope>NUCLEOTIDE SEQUENCE [LARGE SCALE GENOMIC DNA]</scope>
    <source>
        <strain evidence="2">DMR45628</strain>
    </source>
</reference>
<name>A0AAW1KM82_POPJA</name>
<organism evidence="2 3">
    <name type="scientific">Popillia japonica</name>
    <name type="common">Japanese beetle</name>
    <dbReference type="NCBI Taxonomy" id="7064"/>
    <lineage>
        <taxon>Eukaryota</taxon>
        <taxon>Metazoa</taxon>
        <taxon>Ecdysozoa</taxon>
        <taxon>Arthropoda</taxon>
        <taxon>Hexapoda</taxon>
        <taxon>Insecta</taxon>
        <taxon>Pterygota</taxon>
        <taxon>Neoptera</taxon>
        <taxon>Endopterygota</taxon>
        <taxon>Coleoptera</taxon>
        <taxon>Polyphaga</taxon>
        <taxon>Scarabaeiformia</taxon>
        <taxon>Scarabaeidae</taxon>
        <taxon>Rutelinae</taxon>
        <taxon>Popillia</taxon>
    </lineage>
</organism>
<protein>
    <submittedName>
        <fullName evidence="2">Uncharacterized protein</fullName>
    </submittedName>
</protein>